<reference evidence="1" key="2">
    <citation type="submission" date="2012-06" db="EMBL/GenBank/DDBJ databases">
        <authorList>
            <person name="Yu Y."/>
            <person name="Currie J."/>
            <person name="Lomeli R."/>
            <person name="Angelova A."/>
            <person name="Collura K."/>
            <person name="Wissotski M."/>
            <person name="Campos D."/>
            <person name="Kudrna D."/>
            <person name="Golser W."/>
            <person name="Ashely E."/>
            <person name="Descour A."/>
            <person name="Fernandes J."/>
            <person name="Soderlund C."/>
            <person name="Walbot V."/>
        </authorList>
    </citation>
    <scope>NUCLEOTIDE SEQUENCE</scope>
    <source>
        <strain evidence="1">B73</strain>
    </source>
</reference>
<dbReference type="AlphaFoldDB" id="C0PM32"/>
<protein>
    <submittedName>
        <fullName evidence="1">Uncharacterized protein</fullName>
    </submittedName>
</protein>
<name>C0PM32_MAIZE</name>
<proteinExistence type="evidence at transcript level"/>
<accession>C0PM32</accession>
<reference evidence="1" key="1">
    <citation type="journal article" date="2009" name="PLoS Genet.">
        <title>Sequencing, mapping, and analysis of 27,455 maize full-length cDNAs.</title>
        <authorList>
            <person name="Soderlund C."/>
            <person name="Descour A."/>
            <person name="Kudrna D."/>
            <person name="Bomhoff M."/>
            <person name="Boyd L."/>
            <person name="Currie J."/>
            <person name="Angelova A."/>
            <person name="Collura K."/>
            <person name="Wissotski M."/>
            <person name="Ashley E."/>
            <person name="Morrow D."/>
            <person name="Fernandes J."/>
            <person name="Walbot V."/>
            <person name="Yu Y."/>
        </authorList>
    </citation>
    <scope>NUCLEOTIDE SEQUENCE</scope>
    <source>
        <strain evidence="1">B73</strain>
    </source>
</reference>
<sequence length="115" mass="12182">MLMPFSFRKGMLPPSCTAHRFADRSTGGYHACASDTRRPATIHQTREGNKHDSILIVGLDGVVLRLDKLASSARNSGALLPFRSATVTGAASRAGDAVAGPLVRAGRSVFFLLNS</sequence>
<dbReference type="EMBL" id="BT069351">
    <property type="protein sequence ID" value="ACN36248.1"/>
    <property type="molecule type" value="mRNA"/>
</dbReference>
<organism evidence="1">
    <name type="scientific">Zea mays</name>
    <name type="common">Maize</name>
    <dbReference type="NCBI Taxonomy" id="4577"/>
    <lineage>
        <taxon>Eukaryota</taxon>
        <taxon>Viridiplantae</taxon>
        <taxon>Streptophyta</taxon>
        <taxon>Embryophyta</taxon>
        <taxon>Tracheophyta</taxon>
        <taxon>Spermatophyta</taxon>
        <taxon>Magnoliopsida</taxon>
        <taxon>Liliopsida</taxon>
        <taxon>Poales</taxon>
        <taxon>Poaceae</taxon>
        <taxon>PACMAD clade</taxon>
        <taxon>Panicoideae</taxon>
        <taxon>Andropogonodae</taxon>
        <taxon>Andropogoneae</taxon>
        <taxon>Tripsacinae</taxon>
        <taxon>Zea</taxon>
    </lineage>
</organism>
<evidence type="ECO:0000313" key="1">
    <source>
        <dbReference type="EMBL" id="ACN36248.1"/>
    </source>
</evidence>